<sequence>MFATVHLVEPPTYVCANHEASFFRVRAIHTMFPAHAQIFSTACAPFDCTSFPALVSFVYLHVH</sequence>
<evidence type="ECO:0000313" key="1">
    <source>
        <dbReference type="EMBL" id="KAI9908682.1"/>
    </source>
</evidence>
<dbReference type="EMBL" id="CM047587">
    <property type="protein sequence ID" value="KAI9908682.1"/>
    <property type="molecule type" value="Genomic_DNA"/>
</dbReference>
<keyword evidence="2" id="KW-1185">Reference proteome</keyword>
<organism evidence="1 2">
    <name type="scientific">Peronosclerospora sorghi</name>
    <dbReference type="NCBI Taxonomy" id="230839"/>
    <lineage>
        <taxon>Eukaryota</taxon>
        <taxon>Sar</taxon>
        <taxon>Stramenopiles</taxon>
        <taxon>Oomycota</taxon>
        <taxon>Peronosporomycetes</taxon>
        <taxon>Peronosporales</taxon>
        <taxon>Peronosporaceae</taxon>
        <taxon>Peronosclerospora</taxon>
    </lineage>
</organism>
<dbReference type="Proteomes" id="UP001163321">
    <property type="component" value="Chromosome 8"/>
</dbReference>
<evidence type="ECO:0000313" key="2">
    <source>
        <dbReference type="Proteomes" id="UP001163321"/>
    </source>
</evidence>
<comment type="caution">
    <text evidence="1">The sequence shown here is derived from an EMBL/GenBank/DDBJ whole genome shotgun (WGS) entry which is preliminary data.</text>
</comment>
<gene>
    <name evidence="1" type="ORF">PsorP6_003651</name>
</gene>
<accession>A0ACC0VR49</accession>
<reference evidence="1 2" key="1">
    <citation type="journal article" date="2022" name="bioRxiv">
        <title>The genome of the oomycete Peronosclerospora sorghi, a cosmopolitan pathogen of maize and sorghum, is inflated with dispersed pseudogenes.</title>
        <authorList>
            <person name="Fletcher K."/>
            <person name="Martin F."/>
            <person name="Isakeit T."/>
            <person name="Cavanaugh K."/>
            <person name="Magill C."/>
            <person name="Michelmore R."/>
        </authorList>
    </citation>
    <scope>NUCLEOTIDE SEQUENCE [LARGE SCALE GENOMIC DNA]</scope>
    <source>
        <strain evidence="1">P6</strain>
    </source>
</reference>
<proteinExistence type="predicted"/>
<protein>
    <submittedName>
        <fullName evidence="1">Uncharacterized protein</fullName>
    </submittedName>
</protein>
<name>A0ACC0VR49_9STRA</name>